<feature type="transmembrane region" description="Helical" evidence="1">
    <location>
        <begin position="130"/>
        <end position="151"/>
    </location>
</feature>
<dbReference type="AlphaFoldDB" id="A0AAD9L3V7"/>
<dbReference type="EMBL" id="JAODUO010000358">
    <property type="protein sequence ID" value="KAK2182345.1"/>
    <property type="molecule type" value="Genomic_DNA"/>
</dbReference>
<keyword evidence="3" id="KW-1185">Reference proteome</keyword>
<reference evidence="2" key="1">
    <citation type="journal article" date="2023" name="Mol. Biol. Evol.">
        <title>Third-Generation Sequencing Reveals the Adaptive Role of the Epigenome in Three Deep-Sea Polychaetes.</title>
        <authorList>
            <person name="Perez M."/>
            <person name="Aroh O."/>
            <person name="Sun Y."/>
            <person name="Lan Y."/>
            <person name="Juniper S.K."/>
            <person name="Young C.R."/>
            <person name="Angers B."/>
            <person name="Qian P.Y."/>
        </authorList>
    </citation>
    <scope>NUCLEOTIDE SEQUENCE</scope>
    <source>
        <strain evidence="2">R07B-5</strain>
    </source>
</reference>
<organism evidence="2 3">
    <name type="scientific">Ridgeia piscesae</name>
    <name type="common">Tubeworm</name>
    <dbReference type="NCBI Taxonomy" id="27915"/>
    <lineage>
        <taxon>Eukaryota</taxon>
        <taxon>Metazoa</taxon>
        <taxon>Spiralia</taxon>
        <taxon>Lophotrochozoa</taxon>
        <taxon>Annelida</taxon>
        <taxon>Polychaeta</taxon>
        <taxon>Sedentaria</taxon>
        <taxon>Canalipalpata</taxon>
        <taxon>Sabellida</taxon>
        <taxon>Siboglinidae</taxon>
        <taxon>Ridgeia</taxon>
    </lineage>
</organism>
<name>A0AAD9L3V7_RIDPI</name>
<accession>A0AAD9L3V7</accession>
<evidence type="ECO:0000313" key="3">
    <source>
        <dbReference type="Proteomes" id="UP001209878"/>
    </source>
</evidence>
<dbReference type="PANTHER" id="PTHR47027">
    <property type="entry name" value="REVERSE TRANSCRIPTASE DOMAIN-CONTAINING PROTEIN"/>
    <property type="match status" value="1"/>
</dbReference>
<sequence length="232" mass="26351">MNKSKTKVIMETDSPIHVNNTQMENVESYITQGQRSRDKTQDKEIQKRLTAGWTAFTKHHDIFESNTGTCLKRHIYNLCIFPAMTYGAETWAHTTHAKNKLAAAQTKTERIKANRTRVKPASQSTEEMSLIPLLALGLIPLMCIPLIVWNGKSAREKKTKKTTTEYWTMEQLTEMPLPVSDRIMTMRLPLSKDNFATIISVYAPTMTNPDENKEAFYNQLASVLSGIPSIDK</sequence>
<dbReference type="PANTHER" id="PTHR47027:SF20">
    <property type="entry name" value="REVERSE TRANSCRIPTASE-LIKE PROTEIN WITH RNA-DIRECTED DNA POLYMERASE DOMAIN"/>
    <property type="match status" value="1"/>
</dbReference>
<gene>
    <name evidence="2" type="ORF">NP493_358g05028</name>
</gene>
<evidence type="ECO:0008006" key="4">
    <source>
        <dbReference type="Google" id="ProtNLM"/>
    </source>
</evidence>
<keyword evidence="1" id="KW-1133">Transmembrane helix</keyword>
<keyword evidence="1" id="KW-0812">Transmembrane</keyword>
<proteinExistence type="predicted"/>
<dbReference type="Proteomes" id="UP001209878">
    <property type="component" value="Unassembled WGS sequence"/>
</dbReference>
<evidence type="ECO:0000313" key="2">
    <source>
        <dbReference type="EMBL" id="KAK2182345.1"/>
    </source>
</evidence>
<evidence type="ECO:0000256" key="1">
    <source>
        <dbReference type="SAM" id="Phobius"/>
    </source>
</evidence>
<comment type="caution">
    <text evidence="2">The sequence shown here is derived from an EMBL/GenBank/DDBJ whole genome shotgun (WGS) entry which is preliminary data.</text>
</comment>
<protein>
    <recommendedName>
        <fullName evidence="4">Reverse transcriptase domain-containing protein</fullName>
    </recommendedName>
</protein>
<keyword evidence="1" id="KW-0472">Membrane</keyword>